<protein>
    <recommendedName>
        <fullName evidence="4">LGFP repeat-containing protein</fullName>
    </recommendedName>
</protein>
<evidence type="ECO:0008006" key="4">
    <source>
        <dbReference type="Google" id="ProtNLM"/>
    </source>
</evidence>
<feature type="signal peptide" evidence="1">
    <location>
        <begin position="1"/>
        <end position="28"/>
    </location>
</feature>
<dbReference type="Pfam" id="PF08310">
    <property type="entry name" value="LGFP"/>
    <property type="match status" value="3"/>
</dbReference>
<sequence>MGRTLGWRRAGTIAVAVGLLAISPFATAAAEAAEPSSPLCHTGTWETGRTANPWAKETPREVVRTGPRLYRVYEREWISADSGARVIGTRVHRCEGHTQQKAKSVVGFGLNERYMFDGTTLVRTSQVGWREVVGSINDKWASLGYEQGIVGYPTSNETSTPTKTGAFNHFSKNASIYWSPATGAHEVHGLIRDKWASMGWERGDMGFPVTDEIRTPRKTGAFNHFQAGWSIYWSPATGAHEVHGQIRDRWAALGWENSQLGFPTSDEFATTDGGRRTNFQNNCYIQWYPGRGATAYCNSIPRF</sequence>
<dbReference type="AlphaFoldDB" id="A0A545AX10"/>
<dbReference type="InParanoid" id="A0A545AX10"/>
<feature type="chain" id="PRO_5038852712" description="LGFP repeat-containing protein" evidence="1">
    <location>
        <begin position="29"/>
        <end position="303"/>
    </location>
</feature>
<dbReference type="Proteomes" id="UP000317982">
    <property type="component" value="Unassembled WGS sequence"/>
</dbReference>
<dbReference type="InterPro" id="IPR013207">
    <property type="entry name" value="LGFP"/>
</dbReference>
<accession>A0A545AX10</accession>
<dbReference type="OrthoDB" id="514320at2"/>
<comment type="caution">
    <text evidence="2">The sequence shown here is derived from an EMBL/GenBank/DDBJ whole genome shotgun (WGS) entry which is preliminary data.</text>
</comment>
<keyword evidence="3" id="KW-1185">Reference proteome</keyword>
<evidence type="ECO:0000313" key="2">
    <source>
        <dbReference type="EMBL" id="TQS45145.1"/>
    </source>
</evidence>
<reference evidence="2 3" key="1">
    <citation type="submission" date="2019-07" db="EMBL/GenBank/DDBJ databases">
        <title>Cryptosporangium phraense sp. nov., isolated from plant litter.</title>
        <authorList>
            <person name="Suriyachadkun C."/>
        </authorList>
    </citation>
    <scope>NUCLEOTIDE SEQUENCE [LARGE SCALE GENOMIC DNA]</scope>
    <source>
        <strain evidence="2 3">A-T 5661</strain>
    </source>
</reference>
<dbReference type="EMBL" id="VIRS01000006">
    <property type="protein sequence ID" value="TQS45145.1"/>
    <property type="molecule type" value="Genomic_DNA"/>
</dbReference>
<evidence type="ECO:0000256" key="1">
    <source>
        <dbReference type="SAM" id="SignalP"/>
    </source>
</evidence>
<evidence type="ECO:0000313" key="3">
    <source>
        <dbReference type="Proteomes" id="UP000317982"/>
    </source>
</evidence>
<proteinExistence type="predicted"/>
<gene>
    <name evidence="2" type="ORF">FL583_11670</name>
</gene>
<keyword evidence="1" id="KW-0732">Signal</keyword>
<organism evidence="2 3">
    <name type="scientific">Cryptosporangium phraense</name>
    <dbReference type="NCBI Taxonomy" id="2593070"/>
    <lineage>
        <taxon>Bacteria</taxon>
        <taxon>Bacillati</taxon>
        <taxon>Actinomycetota</taxon>
        <taxon>Actinomycetes</taxon>
        <taxon>Cryptosporangiales</taxon>
        <taxon>Cryptosporangiaceae</taxon>
        <taxon>Cryptosporangium</taxon>
    </lineage>
</organism>
<name>A0A545AX10_9ACTN</name>